<feature type="chain" id="PRO_5002361767" description="DUF834 domain-containing protein" evidence="2">
    <location>
        <begin position="25"/>
        <end position="65"/>
    </location>
</feature>
<evidence type="ECO:0000256" key="1">
    <source>
        <dbReference type="SAM" id="MobiDB-lite"/>
    </source>
</evidence>
<feature type="region of interest" description="Disordered" evidence="1">
    <location>
        <begin position="41"/>
        <end position="65"/>
    </location>
</feature>
<keyword evidence="2" id="KW-0732">Signal</keyword>
<feature type="signal peptide" evidence="2">
    <location>
        <begin position="1"/>
        <end position="24"/>
    </location>
</feature>
<keyword evidence="4" id="KW-1185">Reference proteome</keyword>
<evidence type="ECO:0000256" key="2">
    <source>
        <dbReference type="SAM" id="SignalP"/>
    </source>
</evidence>
<accession>A0A0E0HDE2</accession>
<dbReference type="Proteomes" id="UP000006591">
    <property type="component" value="Chromosome 5"/>
</dbReference>
<evidence type="ECO:0008006" key="5">
    <source>
        <dbReference type="Google" id="ProtNLM"/>
    </source>
</evidence>
<name>A0A0E0HDE2_ORYNI</name>
<reference evidence="3" key="1">
    <citation type="submission" date="2015-04" db="UniProtKB">
        <authorList>
            <consortium name="EnsemblPlants"/>
        </authorList>
    </citation>
    <scope>IDENTIFICATION</scope>
    <source>
        <strain evidence="3">SL10</strain>
    </source>
</reference>
<evidence type="ECO:0000313" key="4">
    <source>
        <dbReference type="Proteomes" id="UP000006591"/>
    </source>
</evidence>
<sequence>MIPAQAQFCYVVAVLLILLKVLIASLTNSPQAARGRGVAARLGGGSGSGAAAEQDASHGGGMAVE</sequence>
<reference evidence="3" key="2">
    <citation type="submission" date="2018-04" db="EMBL/GenBank/DDBJ databases">
        <title>OnivRS2 (Oryza nivara Reference Sequence Version 2).</title>
        <authorList>
            <person name="Zhang J."/>
            <person name="Kudrna D."/>
            <person name="Lee S."/>
            <person name="Talag J."/>
            <person name="Rajasekar S."/>
            <person name="Welchert J."/>
            <person name="Hsing Y.-I."/>
            <person name="Wing R.A."/>
        </authorList>
    </citation>
    <scope>NUCLEOTIDE SEQUENCE [LARGE SCALE GENOMIC DNA]</scope>
    <source>
        <strain evidence="3">SL10</strain>
    </source>
</reference>
<organism evidence="3">
    <name type="scientific">Oryza nivara</name>
    <name type="common">Indian wild rice</name>
    <name type="synonym">Oryza sativa f. spontanea</name>
    <dbReference type="NCBI Taxonomy" id="4536"/>
    <lineage>
        <taxon>Eukaryota</taxon>
        <taxon>Viridiplantae</taxon>
        <taxon>Streptophyta</taxon>
        <taxon>Embryophyta</taxon>
        <taxon>Tracheophyta</taxon>
        <taxon>Spermatophyta</taxon>
        <taxon>Magnoliopsida</taxon>
        <taxon>Liliopsida</taxon>
        <taxon>Poales</taxon>
        <taxon>Poaceae</taxon>
        <taxon>BOP clade</taxon>
        <taxon>Oryzoideae</taxon>
        <taxon>Oryzeae</taxon>
        <taxon>Oryzinae</taxon>
        <taxon>Oryza</taxon>
    </lineage>
</organism>
<dbReference type="EnsemblPlants" id="ONIVA05G14190.1">
    <property type="protein sequence ID" value="ONIVA05G14190.1"/>
    <property type="gene ID" value="ONIVA05G14190"/>
</dbReference>
<proteinExistence type="predicted"/>
<dbReference type="Gramene" id="ONIVA05G14190.1">
    <property type="protein sequence ID" value="ONIVA05G14190.1"/>
    <property type="gene ID" value="ONIVA05G14190"/>
</dbReference>
<dbReference type="HOGENOM" id="CLU_2853650_0_0_1"/>
<dbReference type="AlphaFoldDB" id="A0A0E0HDE2"/>
<evidence type="ECO:0000313" key="3">
    <source>
        <dbReference type="EnsemblPlants" id="ONIVA05G14190.1"/>
    </source>
</evidence>
<protein>
    <recommendedName>
        <fullName evidence="5">DUF834 domain-containing protein</fullName>
    </recommendedName>
</protein>